<dbReference type="RefSeq" id="WP_165010242.1">
    <property type="nucleotide sequence ID" value="NZ_CP064954.1"/>
</dbReference>
<feature type="transmembrane region" description="Helical" evidence="19">
    <location>
        <begin position="177"/>
        <end position="194"/>
    </location>
</feature>
<feature type="transmembrane region" description="Helical" evidence="19">
    <location>
        <begin position="199"/>
        <end position="219"/>
    </location>
</feature>
<feature type="transmembrane region" description="Helical" evidence="19">
    <location>
        <begin position="354"/>
        <end position="376"/>
    </location>
</feature>
<feature type="transmembrane region" description="Helical" evidence="19">
    <location>
        <begin position="116"/>
        <end position="135"/>
    </location>
</feature>
<feature type="transmembrane region" description="Helical" evidence="19">
    <location>
        <begin position="320"/>
        <end position="342"/>
    </location>
</feature>
<evidence type="ECO:0000256" key="4">
    <source>
        <dbReference type="ARBA" id="ARBA00022679"/>
    </source>
</evidence>
<dbReference type="EMBL" id="CP064954">
    <property type="protein sequence ID" value="QPK80367.1"/>
    <property type="molecule type" value="Genomic_DNA"/>
</dbReference>
<evidence type="ECO:0000256" key="18">
    <source>
        <dbReference type="SAM" id="MobiDB-lite"/>
    </source>
</evidence>
<evidence type="ECO:0000256" key="13">
    <source>
        <dbReference type="ARBA" id="ARBA00041185"/>
    </source>
</evidence>
<evidence type="ECO:0000256" key="17">
    <source>
        <dbReference type="ARBA" id="ARBA00049966"/>
    </source>
</evidence>
<dbReference type="GO" id="GO:0008360">
    <property type="term" value="P:regulation of cell shape"/>
    <property type="evidence" value="ECO:0007669"/>
    <property type="project" value="UniProtKB-KW"/>
</dbReference>
<feature type="transmembrane region" description="Helical" evidence="19">
    <location>
        <begin position="12"/>
        <end position="37"/>
    </location>
</feature>
<dbReference type="Proteomes" id="UP000594681">
    <property type="component" value="Chromosome"/>
</dbReference>
<dbReference type="GO" id="GO:0032153">
    <property type="term" value="C:cell division site"/>
    <property type="evidence" value="ECO:0007669"/>
    <property type="project" value="TreeGrafter"/>
</dbReference>
<keyword evidence="20" id="KW-0131">Cell cycle</keyword>
<evidence type="ECO:0000313" key="20">
    <source>
        <dbReference type="EMBL" id="QPK80367.1"/>
    </source>
</evidence>
<proteinExistence type="inferred from homology"/>
<keyword evidence="5 19" id="KW-0812">Transmembrane</keyword>
<keyword evidence="7" id="KW-0573">Peptidoglycan synthesis</keyword>
<keyword evidence="3" id="KW-0328">Glycosyltransferase</keyword>
<comment type="catalytic activity">
    <reaction evidence="16">
        <text>[GlcNAc-(1-&gt;4)-Mur2Ac(oyl-L-Ala-gamma-D-Glu-L-Lys-D-Ala-D-Ala)](n)-di-trans,octa-cis-undecaprenyl diphosphate + beta-D-GlcNAc-(1-&gt;4)-Mur2Ac(oyl-L-Ala-gamma-D-Glu-L-Lys-D-Ala-D-Ala)-di-trans,octa-cis-undecaprenyl diphosphate = [GlcNAc-(1-&gt;4)-Mur2Ac(oyl-L-Ala-gamma-D-Glu-L-Lys-D-Ala-D-Ala)](n+1)-di-trans,octa-cis-undecaprenyl diphosphate + di-trans,octa-cis-undecaprenyl diphosphate + H(+)</text>
        <dbReference type="Rhea" id="RHEA:23708"/>
        <dbReference type="Rhea" id="RHEA-COMP:9602"/>
        <dbReference type="Rhea" id="RHEA-COMP:9603"/>
        <dbReference type="ChEBI" id="CHEBI:15378"/>
        <dbReference type="ChEBI" id="CHEBI:58405"/>
        <dbReference type="ChEBI" id="CHEBI:60033"/>
        <dbReference type="ChEBI" id="CHEBI:78435"/>
        <dbReference type="EC" id="2.4.99.28"/>
    </reaction>
</comment>
<dbReference type="KEGG" id="cliz:G7Y31_08025"/>
<evidence type="ECO:0000313" key="21">
    <source>
        <dbReference type="Proteomes" id="UP000594681"/>
    </source>
</evidence>
<evidence type="ECO:0000256" key="11">
    <source>
        <dbReference type="ARBA" id="ARBA00033270"/>
    </source>
</evidence>
<evidence type="ECO:0000256" key="8">
    <source>
        <dbReference type="ARBA" id="ARBA00022989"/>
    </source>
</evidence>
<evidence type="ECO:0000256" key="5">
    <source>
        <dbReference type="ARBA" id="ARBA00022692"/>
    </source>
</evidence>
<evidence type="ECO:0000256" key="9">
    <source>
        <dbReference type="ARBA" id="ARBA00023136"/>
    </source>
</evidence>
<dbReference type="GO" id="GO:0051301">
    <property type="term" value="P:cell division"/>
    <property type="evidence" value="ECO:0007669"/>
    <property type="project" value="UniProtKB-KW"/>
</dbReference>
<dbReference type="GO" id="GO:0008955">
    <property type="term" value="F:peptidoglycan glycosyltransferase activity"/>
    <property type="evidence" value="ECO:0007669"/>
    <property type="project" value="UniProtKB-EC"/>
</dbReference>
<accession>A0A7T0PD36</accession>
<evidence type="ECO:0000256" key="14">
    <source>
        <dbReference type="ARBA" id="ARBA00041418"/>
    </source>
</evidence>
<dbReference type="InterPro" id="IPR018365">
    <property type="entry name" value="Cell_cycle_FtsW-rel_CS"/>
</dbReference>
<dbReference type="UniPathway" id="UPA00219"/>
<keyword evidence="6" id="KW-0133">Cell shape</keyword>
<comment type="pathway">
    <text evidence="2">Cell wall biogenesis; peptidoglycan biosynthesis.</text>
</comment>
<dbReference type="AlphaFoldDB" id="A0A7T0PD36"/>
<dbReference type="Pfam" id="PF01098">
    <property type="entry name" value="FTSW_RODA_SPOVE"/>
    <property type="match status" value="1"/>
</dbReference>
<comment type="function">
    <text evidence="17">Peptidoglycan polymerase that is essential for cell division.</text>
</comment>
<dbReference type="GO" id="GO:0005886">
    <property type="term" value="C:plasma membrane"/>
    <property type="evidence" value="ECO:0007669"/>
    <property type="project" value="TreeGrafter"/>
</dbReference>
<feature type="transmembrane region" description="Helical" evidence="19">
    <location>
        <begin position="49"/>
        <end position="67"/>
    </location>
</feature>
<dbReference type="PANTHER" id="PTHR30474:SF2">
    <property type="entry name" value="PEPTIDOGLYCAN GLYCOSYLTRANSFERASE FTSW-RELATED"/>
    <property type="match status" value="1"/>
</dbReference>
<evidence type="ECO:0000256" key="1">
    <source>
        <dbReference type="ARBA" id="ARBA00004141"/>
    </source>
</evidence>
<protein>
    <recommendedName>
        <fullName evidence="13">Probable peptidoglycan glycosyltransferase FtsW</fullName>
        <ecNumber evidence="15">2.4.99.28</ecNumber>
    </recommendedName>
    <alternativeName>
        <fullName evidence="14">Cell division protein FtsW</fullName>
    </alternativeName>
    <alternativeName>
        <fullName evidence="11">Cell wall polymerase</fullName>
    </alternativeName>
    <alternativeName>
        <fullName evidence="10">Peptidoglycan polymerase</fullName>
    </alternativeName>
</protein>
<evidence type="ECO:0000256" key="2">
    <source>
        <dbReference type="ARBA" id="ARBA00004752"/>
    </source>
</evidence>
<feature type="transmembrane region" description="Helical" evidence="19">
    <location>
        <begin position="288"/>
        <end position="308"/>
    </location>
</feature>
<dbReference type="InterPro" id="IPR001182">
    <property type="entry name" value="FtsW/RodA"/>
</dbReference>
<evidence type="ECO:0000256" key="19">
    <source>
        <dbReference type="SAM" id="Phobius"/>
    </source>
</evidence>
<gene>
    <name evidence="20" type="ORF">G7Y31_08025</name>
</gene>
<name>A0A7T0PD36_9CORY</name>
<dbReference type="EC" id="2.4.99.28" evidence="15"/>
<comment type="subcellular location">
    <subcellularLocation>
        <location evidence="1">Membrane</location>
        <topology evidence="1">Multi-pass membrane protein</topology>
    </subcellularLocation>
</comment>
<dbReference type="GO" id="GO:0015648">
    <property type="term" value="F:lipid-linked peptidoglycan transporter activity"/>
    <property type="evidence" value="ECO:0007669"/>
    <property type="project" value="TreeGrafter"/>
</dbReference>
<keyword evidence="4" id="KW-0808">Transferase</keyword>
<keyword evidence="8 19" id="KW-1133">Transmembrane helix</keyword>
<feature type="region of interest" description="Disordered" evidence="18">
    <location>
        <begin position="404"/>
        <end position="454"/>
    </location>
</feature>
<feature type="transmembrane region" description="Helical" evidence="19">
    <location>
        <begin position="155"/>
        <end position="171"/>
    </location>
</feature>
<evidence type="ECO:0000256" key="15">
    <source>
        <dbReference type="ARBA" id="ARBA00044770"/>
    </source>
</evidence>
<evidence type="ECO:0000256" key="12">
    <source>
        <dbReference type="ARBA" id="ARBA00038053"/>
    </source>
</evidence>
<dbReference type="PROSITE" id="PS00428">
    <property type="entry name" value="FTSW_RODA_SPOVE"/>
    <property type="match status" value="1"/>
</dbReference>
<keyword evidence="21" id="KW-1185">Reference proteome</keyword>
<comment type="similarity">
    <text evidence="12">Belongs to the SEDS family. FtsW subfamily.</text>
</comment>
<keyword evidence="20" id="KW-0132">Cell division</keyword>
<evidence type="ECO:0000256" key="16">
    <source>
        <dbReference type="ARBA" id="ARBA00049902"/>
    </source>
</evidence>
<sequence length="454" mass="48887">MLSNDSPPGLDYVVLRIVIFSLIGIGVLMAFSASMATSQAESGTFWGEAIRQVVMVAFGLVMFWLALRTPPRVIRKYSGAFLLLSIVLLIVVLTPLGTGRDSVGSQSWIDLGPVSIQPSEIARIAIALYGAAVLAGQRFGMHGFQTFQRCWRDAFVRYSAVATLMLVLIVAQGDMGMAASFAIVAGFTLFFAGINSKVFLILVPFVLAGVIWVFSSGGFRSARFHTFFDALTGHIADTQEDGYQTYQGFLSLADGGVAGVGLGQSRAKWSYLPEARNDFVFAIVGEELGLWGGLLVIVLFAALLLFGIRTAMRAQTQFQALAAATLTTAVVSQAFFNISYVIGLLPVTGIQLPMISAGGSAAVVTIGAMGILCNIARHEPEQVSAMQNYGRPLFDRLLWIPEPEPIEDAPRPKGGRRRADGTGRPRSSRPQPEFGPAVTQRRSGHPHSVPTPRR</sequence>
<evidence type="ECO:0000256" key="7">
    <source>
        <dbReference type="ARBA" id="ARBA00022984"/>
    </source>
</evidence>
<dbReference type="GO" id="GO:0009252">
    <property type="term" value="P:peptidoglycan biosynthetic process"/>
    <property type="evidence" value="ECO:0007669"/>
    <property type="project" value="UniProtKB-UniPathway"/>
</dbReference>
<evidence type="ECO:0000256" key="6">
    <source>
        <dbReference type="ARBA" id="ARBA00022960"/>
    </source>
</evidence>
<organism evidence="20 21">
    <name type="scientific">Corynebacterium lizhenjunii</name>
    <dbReference type="NCBI Taxonomy" id="2709394"/>
    <lineage>
        <taxon>Bacteria</taxon>
        <taxon>Bacillati</taxon>
        <taxon>Actinomycetota</taxon>
        <taxon>Actinomycetes</taxon>
        <taxon>Mycobacteriales</taxon>
        <taxon>Corynebacteriaceae</taxon>
        <taxon>Corynebacterium</taxon>
    </lineage>
</organism>
<evidence type="ECO:0000256" key="10">
    <source>
        <dbReference type="ARBA" id="ARBA00032370"/>
    </source>
</evidence>
<feature type="transmembrane region" description="Helical" evidence="19">
    <location>
        <begin position="79"/>
        <end position="96"/>
    </location>
</feature>
<keyword evidence="9 19" id="KW-0472">Membrane</keyword>
<evidence type="ECO:0000256" key="3">
    <source>
        <dbReference type="ARBA" id="ARBA00022676"/>
    </source>
</evidence>
<dbReference type="PANTHER" id="PTHR30474">
    <property type="entry name" value="CELL CYCLE PROTEIN"/>
    <property type="match status" value="1"/>
</dbReference>
<reference evidence="20 21" key="1">
    <citation type="submission" date="2020-11" db="EMBL/GenBank/DDBJ databases">
        <title>Corynebacterium sp. ZJ-599.</title>
        <authorList>
            <person name="Zhou J."/>
        </authorList>
    </citation>
    <scope>NUCLEOTIDE SEQUENCE [LARGE SCALE GENOMIC DNA]</scope>
    <source>
        <strain evidence="20 21">ZJ-599</strain>
    </source>
</reference>